<dbReference type="InterPro" id="IPR024083">
    <property type="entry name" value="Fumarase/histidase_N"/>
</dbReference>
<dbReference type="CDD" id="cd01359">
    <property type="entry name" value="Argininosuccinate_lyase"/>
    <property type="match status" value="1"/>
</dbReference>
<dbReference type="PROSITE" id="PS00163">
    <property type="entry name" value="FUMARATE_LYASES"/>
    <property type="match status" value="1"/>
</dbReference>
<dbReference type="NCBIfam" id="TIGR00838">
    <property type="entry name" value="argH"/>
    <property type="match status" value="1"/>
</dbReference>
<dbReference type="Pfam" id="PF14698">
    <property type="entry name" value="ASL_C2"/>
    <property type="match status" value="1"/>
</dbReference>
<feature type="domain" description="Fumarate lyase N-terminal" evidence="7">
    <location>
        <begin position="27"/>
        <end position="312"/>
    </location>
</feature>
<evidence type="ECO:0000256" key="4">
    <source>
        <dbReference type="ARBA" id="ARBA00022605"/>
    </source>
</evidence>
<keyword evidence="5 6" id="KW-0456">Lyase</keyword>
<keyword evidence="6" id="KW-0963">Cytoplasm</keyword>
<comment type="subcellular location">
    <subcellularLocation>
        <location evidence="6">Cytoplasm</location>
    </subcellularLocation>
</comment>
<dbReference type="SUPFAM" id="SSF48557">
    <property type="entry name" value="L-aspartase-like"/>
    <property type="match status" value="1"/>
</dbReference>
<comment type="similarity">
    <text evidence="6">Belongs to the lyase 1 family. Argininosuccinate lyase subfamily.</text>
</comment>
<keyword evidence="3 6" id="KW-0055">Arginine biosynthesis</keyword>
<dbReference type="PRINTS" id="PR00149">
    <property type="entry name" value="FUMRATELYASE"/>
</dbReference>
<reference evidence="10" key="1">
    <citation type="journal article" date="2019" name="Int. J. Syst. Evol. Microbiol.">
        <title>The Global Catalogue of Microorganisms (GCM) 10K type strain sequencing project: providing services to taxonomists for standard genome sequencing and annotation.</title>
        <authorList>
            <consortium name="The Broad Institute Genomics Platform"/>
            <consortium name="The Broad Institute Genome Sequencing Center for Infectious Disease"/>
            <person name="Wu L."/>
            <person name="Ma J."/>
        </authorList>
    </citation>
    <scope>NUCLEOTIDE SEQUENCE [LARGE SCALE GENOMIC DNA]</scope>
    <source>
        <strain evidence="10">DFY28</strain>
    </source>
</reference>
<dbReference type="Pfam" id="PF00206">
    <property type="entry name" value="Lyase_1"/>
    <property type="match status" value="1"/>
</dbReference>
<protein>
    <recommendedName>
        <fullName evidence="2 6">Argininosuccinate lyase</fullName>
        <shortName evidence="6">ASAL</shortName>
        <ecNumber evidence="2 6">4.3.2.1</ecNumber>
    </recommendedName>
    <alternativeName>
        <fullName evidence="6">Arginosuccinase</fullName>
    </alternativeName>
</protein>
<comment type="catalytic activity">
    <reaction evidence="6">
        <text>2-(N(omega)-L-arginino)succinate = fumarate + L-arginine</text>
        <dbReference type="Rhea" id="RHEA:24020"/>
        <dbReference type="ChEBI" id="CHEBI:29806"/>
        <dbReference type="ChEBI" id="CHEBI:32682"/>
        <dbReference type="ChEBI" id="CHEBI:57472"/>
        <dbReference type="EC" id="4.3.2.1"/>
    </reaction>
</comment>
<dbReference type="Gene3D" id="1.10.40.30">
    <property type="entry name" value="Fumarase/aspartase (C-terminal domain)"/>
    <property type="match status" value="1"/>
</dbReference>
<dbReference type="InterPro" id="IPR009049">
    <property type="entry name" value="Argininosuccinate_lyase"/>
</dbReference>
<name>A0ABW1QUF5_9ACTN</name>
<gene>
    <name evidence="6 9" type="primary">argH</name>
    <name evidence="9" type="ORF">ACFPWU_05470</name>
</gene>
<dbReference type="InterPro" id="IPR000362">
    <property type="entry name" value="Fumarate_lyase_fam"/>
</dbReference>
<organism evidence="9 10">
    <name type="scientific">Nocardioides yefusunii</name>
    <dbReference type="NCBI Taxonomy" id="2500546"/>
    <lineage>
        <taxon>Bacteria</taxon>
        <taxon>Bacillati</taxon>
        <taxon>Actinomycetota</taxon>
        <taxon>Actinomycetes</taxon>
        <taxon>Propionibacteriales</taxon>
        <taxon>Nocardioidaceae</taxon>
        <taxon>Nocardioides</taxon>
    </lineage>
</organism>
<accession>A0ABW1QUF5</accession>
<dbReference type="GO" id="GO:0004056">
    <property type="term" value="F:argininosuccinate lyase activity"/>
    <property type="evidence" value="ECO:0007669"/>
    <property type="project" value="UniProtKB-EC"/>
</dbReference>
<dbReference type="PANTHER" id="PTHR43814">
    <property type="entry name" value="ARGININOSUCCINATE LYASE"/>
    <property type="match status" value="1"/>
</dbReference>
<dbReference type="PRINTS" id="PR00145">
    <property type="entry name" value="ARGSUCLYASE"/>
</dbReference>
<dbReference type="PANTHER" id="PTHR43814:SF1">
    <property type="entry name" value="ARGININOSUCCINATE LYASE"/>
    <property type="match status" value="1"/>
</dbReference>
<dbReference type="InterPro" id="IPR029419">
    <property type="entry name" value="Arg_succ_lyase_C"/>
</dbReference>
<dbReference type="Gene3D" id="1.20.200.10">
    <property type="entry name" value="Fumarase/aspartase (Central domain)"/>
    <property type="match status" value="1"/>
</dbReference>
<dbReference type="InterPro" id="IPR022761">
    <property type="entry name" value="Fumarate_lyase_N"/>
</dbReference>
<evidence type="ECO:0000256" key="6">
    <source>
        <dbReference type="HAMAP-Rule" id="MF_00006"/>
    </source>
</evidence>
<feature type="domain" description="Argininosuccinate lyase C-terminal" evidence="8">
    <location>
        <begin position="375"/>
        <end position="442"/>
    </location>
</feature>
<evidence type="ECO:0000313" key="9">
    <source>
        <dbReference type="EMBL" id="MFC6153111.1"/>
    </source>
</evidence>
<dbReference type="Gene3D" id="1.10.275.10">
    <property type="entry name" value="Fumarase/aspartase (N-terminal domain)"/>
    <property type="match status" value="1"/>
</dbReference>
<dbReference type="EC" id="4.3.2.1" evidence="2 6"/>
<dbReference type="RefSeq" id="WP_128220984.1">
    <property type="nucleotide sequence ID" value="NZ_CP034929.1"/>
</dbReference>
<keyword evidence="4 6" id="KW-0028">Amino-acid biosynthesis</keyword>
<proteinExistence type="inferred from homology"/>
<dbReference type="EMBL" id="JBHSQI010000003">
    <property type="protein sequence ID" value="MFC6153111.1"/>
    <property type="molecule type" value="Genomic_DNA"/>
</dbReference>
<dbReference type="InterPro" id="IPR020557">
    <property type="entry name" value="Fumarate_lyase_CS"/>
</dbReference>
<dbReference type="HAMAP" id="MF_00006">
    <property type="entry name" value="Arg_succ_lyase"/>
    <property type="match status" value="1"/>
</dbReference>
<dbReference type="Proteomes" id="UP001596098">
    <property type="component" value="Unassembled WGS sequence"/>
</dbReference>
<evidence type="ECO:0000256" key="5">
    <source>
        <dbReference type="ARBA" id="ARBA00023239"/>
    </source>
</evidence>
<keyword evidence="10" id="KW-1185">Reference proteome</keyword>
<evidence type="ECO:0000259" key="8">
    <source>
        <dbReference type="Pfam" id="PF14698"/>
    </source>
</evidence>
<comment type="caution">
    <text evidence="9">The sequence shown here is derived from an EMBL/GenBank/DDBJ whole genome shotgun (WGS) entry which is preliminary data.</text>
</comment>
<dbReference type="InterPro" id="IPR008948">
    <property type="entry name" value="L-Aspartase-like"/>
</dbReference>
<sequence length="475" mass="50926">MSANDGTTNEGKLWGARFAGGPSPELEALSRSTHFDWRLTPYDLAGSRAHANALHRAGLLSDHDHAELLRGLDVLGEKFAAGDLAPSVQDEDVHGALERLLIEEVGADVGGRLRAGRSRNDQVATLFKMFLRDHGRVITAQVLDLVDALTEQAAAHAGAIMPGRTHLQHAQPVLLSHHLLAHVWPLLRDVSRLADFDARVASDSPYGAGALAGSTLGLDPVGVATELGFTGSSANSIDGTAARDFVAEFAFVSSMIGVDVSRLAEEVILWSTKEFNFATLHDSWSTGSSIMPQKKNPDIAELARGKAGRLIGNLSGLLATLKALPLAYNRDLQEDKEPVFDSVDTLEVLLPAFTGMIATLKFNTARMEELAPQGFSLATDIAEWLVREGTPFRIAHEVAGTCVRVCEENGIELHELTDAQFAEINPALTPAVREVLTIQGSVSARTGRGGTAPVRVAEQLDEVRARVAELRSQIA</sequence>
<evidence type="ECO:0000256" key="3">
    <source>
        <dbReference type="ARBA" id="ARBA00022571"/>
    </source>
</evidence>
<comment type="pathway">
    <text evidence="1 6">Amino-acid biosynthesis; L-arginine biosynthesis; L-arginine from L-ornithine and carbamoyl phosphate: step 3/3.</text>
</comment>
<evidence type="ECO:0000313" key="10">
    <source>
        <dbReference type="Proteomes" id="UP001596098"/>
    </source>
</evidence>
<evidence type="ECO:0000259" key="7">
    <source>
        <dbReference type="Pfam" id="PF00206"/>
    </source>
</evidence>
<evidence type="ECO:0000256" key="1">
    <source>
        <dbReference type="ARBA" id="ARBA00004941"/>
    </source>
</evidence>
<evidence type="ECO:0000256" key="2">
    <source>
        <dbReference type="ARBA" id="ARBA00012338"/>
    </source>
</evidence>